<protein>
    <submittedName>
        <fullName evidence="2">Uncharacterized protein</fullName>
    </submittedName>
</protein>
<feature type="compositionally biased region" description="Polar residues" evidence="1">
    <location>
        <begin position="103"/>
        <end position="115"/>
    </location>
</feature>
<keyword evidence="3" id="KW-1185">Reference proteome</keyword>
<proteinExistence type="predicted"/>
<dbReference type="AlphaFoldDB" id="A0A8S1CPB7"/>
<evidence type="ECO:0000256" key="1">
    <source>
        <dbReference type="SAM" id="MobiDB-lite"/>
    </source>
</evidence>
<evidence type="ECO:0000313" key="3">
    <source>
        <dbReference type="Proteomes" id="UP000494165"/>
    </source>
</evidence>
<sequence>MRIVLLETGGMKQKQAGAELLAPPSAHELVPPSSAISISQGGQNRKKPHILPPIADRRVASMEWPPRGSPPPSWRRPSIDEMLQGGSDRPSVCVSHCPDQQDEAGQNNNLKSTLGPNKYAPLDPIKKKTAQ</sequence>
<name>A0A8S1CPB7_9INSE</name>
<evidence type="ECO:0000313" key="2">
    <source>
        <dbReference type="EMBL" id="CAB3372305.1"/>
    </source>
</evidence>
<feature type="region of interest" description="Disordered" evidence="1">
    <location>
        <begin position="24"/>
        <end position="131"/>
    </location>
</feature>
<dbReference type="Proteomes" id="UP000494165">
    <property type="component" value="Unassembled WGS sequence"/>
</dbReference>
<accession>A0A8S1CPB7</accession>
<feature type="compositionally biased region" description="Polar residues" evidence="1">
    <location>
        <begin position="34"/>
        <end position="43"/>
    </location>
</feature>
<dbReference type="EMBL" id="CADEPI010000071">
    <property type="protein sequence ID" value="CAB3372305.1"/>
    <property type="molecule type" value="Genomic_DNA"/>
</dbReference>
<comment type="caution">
    <text evidence="2">The sequence shown here is derived from an EMBL/GenBank/DDBJ whole genome shotgun (WGS) entry which is preliminary data.</text>
</comment>
<organism evidence="2 3">
    <name type="scientific">Cloeon dipterum</name>
    <dbReference type="NCBI Taxonomy" id="197152"/>
    <lineage>
        <taxon>Eukaryota</taxon>
        <taxon>Metazoa</taxon>
        <taxon>Ecdysozoa</taxon>
        <taxon>Arthropoda</taxon>
        <taxon>Hexapoda</taxon>
        <taxon>Insecta</taxon>
        <taxon>Pterygota</taxon>
        <taxon>Palaeoptera</taxon>
        <taxon>Ephemeroptera</taxon>
        <taxon>Pisciforma</taxon>
        <taxon>Baetidae</taxon>
        <taxon>Cloeon</taxon>
    </lineage>
</organism>
<reference evidence="2 3" key="1">
    <citation type="submission" date="2020-04" db="EMBL/GenBank/DDBJ databases">
        <authorList>
            <person name="Alioto T."/>
            <person name="Alioto T."/>
            <person name="Gomez Garrido J."/>
        </authorList>
    </citation>
    <scope>NUCLEOTIDE SEQUENCE [LARGE SCALE GENOMIC DNA]</scope>
</reference>
<gene>
    <name evidence="2" type="ORF">CLODIP_2_CD13298</name>
</gene>